<organism evidence="2 3">
    <name type="scientific">Sphingomonas melonis</name>
    <dbReference type="NCBI Taxonomy" id="152682"/>
    <lineage>
        <taxon>Bacteria</taxon>
        <taxon>Pseudomonadati</taxon>
        <taxon>Pseudomonadota</taxon>
        <taxon>Alphaproteobacteria</taxon>
        <taxon>Sphingomonadales</taxon>
        <taxon>Sphingomonadaceae</taxon>
        <taxon>Sphingomonas</taxon>
    </lineage>
</organism>
<reference evidence="2 3" key="1">
    <citation type="submission" date="2020-08" db="EMBL/GenBank/DDBJ databases">
        <title>The Agave Microbiome: Exploring the role of microbial communities in plant adaptations to desert environments.</title>
        <authorList>
            <person name="Partida-Martinez L.P."/>
        </authorList>
    </citation>
    <scope>NUCLEOTIDE SEQUENCE [LARGE SCALE GENOMIC DNA]</scope>
    <source>
        <strain evidence="2 3">AS2.3</strain>
    </source>
</reference>
<keyword evidence="2" id="KW-0436">Ligase</keyword>
<dbReference type="GO" id="GO:0006529">
    <property type="term" value="P:asparagine biosynthetic process"/>
    <property type="evidence" value="ECO:0007669"/>
    <property type="project" value="InterPro"/>
</dbReference>
<proteinExistence type="predicted"/>
<dbReference type="EC" id="6.3.5.4" evidence="2"/>
<sequence>MNPSFVAIAWSGPAGRSRTERILRQLSRRGLSKIHETSSLIVAASPGAGMERLGEAVLVIGANIGLSRLAGVDLMVPARSIAELLCSETWGSYIAFIDASDGPHVFVDPSGAGHATIASDGSVTLVADIIDGEMMDGAELPIRVDESALAGCLADPTTTLSTRLLEGVTRLVPGTLRRIDGGSPALDIWTPARTGEDRAAPADRLVSAVDVAIDGLCGTMPLVQLSGGLDSSIVATSTALHRRRVKAVTAVSAGGDVSEVQYARSAARHAGIELTEDSSDVYPSYRSFFDEAQIQHPFLHGLDDLFAKIVGEAAAREGADCVLTGQGGDAVFFQPASHSVTIDRMAALRMRGLAGLEGDAVRTRTTIWHHLLPVLSSLVRRPRLPRVSATPDWLSADARGCTRNPPHAWIGTSDALPIGKREQIMMLANAQIFHSTRPSSGYPPIIHPLLAQPVLETVLSIPSWMLSHGPGDRALARQAFSSRLPAPVSSRFAKGEATTFYNRSAVSNLPFLRDVLLGGALADAGIIDNDRMDETLTREHLFYDRSSHSLMLAASCEAWLRAWRR</sequence>
<dbReference type="Proteomes" id="UP000517753">
    <property type="component" value="Unassembled WGS sequence"/>
</dbReference>
<evidence type="ECO:0000259" key="1">
    <source>
        <dbReference type="Pfam" id="PF00733"/>
    </source>
</evidence>
<dbReference type="GO" id="GO:0004066">
    <property type="term" value="F:asparagine synthase (glutamine-hydrolyzing) activity"/>
    <property type="evidence" value="ECO:0007669"/>
    <property type="project" value="UniProtKB-EC"/>
</dbReference>
<keyword evidence="3" id="KW-1185">Reference proteome</keyword>
<feature type="domain" description="Asparagine synthetase" evidence="1">
    <location>
        <begin position="447"/>
        <end position="561"/>
    </location>
</feature>
<dbReference type="InterPro" id="IPR014729">
    <property type="entry name" value="Rossmann-like_a/b/a_fold"/>
</dbReference>
<evidence type="ECO:0000313" key="3">
    <source>
        <dbReference type="Proteomes" id="UP000517753"/>
    </source>
</evidence>
<accession>A0A7Y9K1S3</accession>
<dbReference type="EMBL" id="JACCBY010000001">
    <property type="protein sequence ID" value="NYD89194.1"/>
    <property type="molecule type" value="Genomic_DNA"/>
</dbReference>
<protein>
    <submittedName>
        <fullName evidence="2">Asparagine synthase (Glutamine-hydrolyzing)</fullName>
        <ecNumber evidence="2">6.3.5.4</ecNumber>
    </submittedName>
</protein>
<dbReference type="RefSeq" id="WP_179507689.1">
    <property type="nucleotide sequence ID" value="NZ_JACCBY010000001.1"/>
</dbReference>
<dbReference type="AlphaFoldDB" id="A0A7Y9K1S3"/>
<dbReference type="Pfam" id="PF00733">
    <property type="entry name" value="Asn_synthase"/>
    <property type="match status" value="2"/>
</dbReference>
<dbReference type="SUPFAM" id="SSF52402">
    <property type="entry name" value="Adenine nucleotide alpha hydrolases-like"/>
    <property type="match status" value="1"/>
</dbReference>
<gene>
    <name evidence="2" type="ORF">HD841_000963</name>
</gene>
<evidence type="ECO:0000313" key="2">
    <source>
        <dbReference type="EMBL" id="NYD89194.1"/>
    </source>
</evidence>
<feature type="domain" description="Asparagine synthetase" evidence="1">
    <location>
        <begin position="224"/>
        <end position="334"/>
    </location>
</feature>
<dbReference type="InterPro" id="IPR001962">
    <property type="entry name" value="Asn_synthase"/>
</dbReference>
<name>A0A7Y9K1S3_9SPHN</name>
<dbReference type="Gene3D" id="3.40.50.620">
    <property type="entry name" value="HUPs"/>
    <property type="match status" value="1"/>
</dbReference>
<comment type="caution">
    <text evidence="2">The sequence shown here is derived from an EMBL/GenBank/DDBJ whole genome shotgun (WGS) entry which is preliminary data.</text>
</comment>